<evidence type="ECO:0000313" key="1">
    <source>
        <dbReference type="EMBL" id="KAJ1917904.1"/>
    </source>
</evidence>
<dbReference type="InterPro" id="IPR019410">
    <property type="entry name" value="Methyltransf_16"/>
</dbReference>
<evidence type="ECO:0000313" key="2">
    <source>
        <dbReference type="Proteomes" id="UP001150538"/>
    </source>
</evidence>
<comment type="caution">
    <text evidence="1">The sequence shown here is derived from an EMBL/GenBank/DDBJ whole genome shotgun (WGS) entry which is preliminary data.</text>
</comment>
<reference evidence="1" key="1">
    <citation type="submission" date="2022-07" db="EMBL/GenBank/DDBJ databases">
        <title>Phylogenomic reconstructions and comparative analyses of Kickxellomycotina fungi.</title>
        <authorList>
            <person name="Reynolds N.K."/>
            <person name="Stajich J.E."/>
            <person name="Barry K."/>
            <person name="Grigoriev I.V."/>
            <person name="Crous P."/>
            <person name="Smith M.E."/>
        </authorList>
    </citation>
    <scope>NUCLEOTIDE SEQUENCE</scope>
    <source>
        <strain evidence="1">NBRC 100468</strain>
    </source>
</reference>
<dbReference type="Pfam" id="PF10294">
    <property type="entry name" value="Methyltransf_16"/>
    <property type="match status" value="1"/>
</dbReference>
<keyword evidence="2" id="KW-1185">Reference proteome</keyword>
<dbReference type="InterPro" id="IPR029063">
    <property type="entry name" value="SAM-dependent_MTases_sf"/>
</dbReference>
<protein>
    <submittedName>
        <fullName evidence="1">Uncharacterized protein</fullName>
    </submittedName>
</protein>
<dbReference type="AlphaFoldDB" id="A0A9W8A018"/>
<dbReference type="Gene3D" id="3.40.50.150">
    <property type="entry name" value="Vaccinia Virus protein VP39"/>
    <property type="match status" value="1"/>
</dbReference>
<sequence>MAESQPENTVLSPPRFLKSEYPENVLVGTVFEIQRLLDEKRGISNSRKYNDGQYNQECKLWPENNLPRYMWDFDDNVERKWCVQWLQNLIKFGTNQMCECSCQDPDDPAGADDCGNRWTWESLVDQAVVVLSELCGKGASGAVSRGLRFWSIEDGQENVKAVAFDVTIHEPSFIEADVGCQTWGSSILFSNRIARGEINLSKHHHVLELGSGTGLCGLVTGMVAKKRNWKNLKLTMTDYLPSLLSSINKSLSVNNINKMGSTNVSGPTIDLKLLDWFKVHEKSKESERGEEALEKDRVDDISPPVSNYLDVNVSTDFETNGRDDGPKRSFSELDIPAHKGKYSTIIAADVLYEIQHAMVIPQIINYFLFNDTKDKPDHDQSQAIVVAPLRPTHMKEIDIFEHEMQKVGLRIKYKVTTTIKQDFDCWLGCLPAETGYKIKNSVQINDFDDTVEYNFWVWVRRS</sequence>
<accession>A0A9W8A018</accession>
<dbReference type="EMBL" id="JANBPU010000059">
    <property type="protein sequence ID" value="KAJ1917904.1"/>
    <property type="molecule type" value="Genomic_DNA"/>
</dbReference>
<proteinExistence type="predicted"/>
<name>A0A9W8A018_9FUNG</name>
<dbReference type="PANTHER" id="PTHR14614">
    <property type="entry name" value="HEPATOCELLULAR CARCINOMA-ASSOCIATED ANTIGEN"/>
    <property type="match status" value="1"/>
</dbReference>
<organism evidence="1 2">
    <name type="scientific">Mycoemilia scoparia</name>
    <dbReference type="NCBI Taxonomy" id="417184"/>
    <lineage>
        <taxon>Eukaryota</taxon>
        <taxon>Fungi</taxon>
        <taxon>Fungi incertae sedis</taxon>
        <taxon>Zoopagomycota</taxon>
        <taxon>Kickxellomycotina</taxon>
        <taxon>Kickxellomycetes</taxon>
        <taxon>Kickxellales</taxon>
        <taxon>Kickxellaceae</taxon>
        <taxon>Mycoemilia</taxon>
    </lineage>
</organism>
<dbReference type="OrthoDB" id="443981at2759"/>
<dbReference type="Proteomes" id="UP001150538">
    <property type="component" value="Unassembled WGS sequence"/>
</dbReference>
<gene>
    <name evidence="1" type="ORF">H4219_002948</name>
</gene>